<evidence type="ECO:0000256" key="1">
    <source>
        <dbReference type="ARBA" id="ARBA00005771"/>
    </source>
</evidence>
<dbReference type="InterPro" id="IPR000863">
    <property type="entry name" value="Sulfotransferase_dom"/>
</dbReference>
<dbReference type="GO" id="GO:0008146">
    <property type="term" value="F:sulfotransferase activity"/>
    <property type="evidence" value="ECO:0007669"/>
    <property type="project" value="InterPro"/>
</dbReference>
<name>A0AAV7RQU7_PLEWA</name>
<proteinExistence type="inferred from homology"/>
<feature type="non-terminal residue" evidence="5">
    <location>
        <position position="1"/>
    </location>
</feature>
<feature type="non-terminal residue" evidence="5">
    <location>
        <position position="261"/>
    </location>
</feature>
<dbReference type="SUPFAM" id="SSF52540">
    <property type="entry name" value="P-loop containing nucleoside triphosphate hydrolases"/>
    <property type="match status" value="1"/>
</dbReference>
<comment type="similarity">
    <text evidence="1 3">Belongs to the sulfotransferase 1 family.</text>
</comment>
<evidence type="ECO:0000256" key="2">
    <source>
        <dbReference type="ARBA" id="ARBA00022679"/>
    </source>
</evidence>
<protein>
    <recommendedName>
        <fullName evidence="3">Sulfotransferase</fullName>
        <ecNumber evidence="3">2.8.2.-</ecNumber>
    </recommendedName>
</protein>
<accession>A0AAV7RQU7</accession>
<dbReference type="PANTHER" id="PTHR11783">
    <property type="entry name" value="SULFOTRANSFERASE SULT"/>
    <property type="match status" value="1"/>
</dbReference>
<gene>
    <name evidence="5" type="ORF">NDU88_007931</name>
</gene>
<comment type="caution">
    <text evidence="5">The sequence shown here is derived from an EMBL/GenBank/DDBJ whole genome shotgun (WGS) entry which is preliminary data.</text>
</comment>
<feature type="domain" description="Sulfotransferase" evidence="4">
    <location>
        <begin position="44"/>
        <end position="250"/>
    </location>
</feature>
<evidence type="ECO:0000259" key="4">
    <source>
        <dbReference type="Pfam" id="PF00685"/>
    </source>
</evidence>
<evidence type="ECO:0000313" key="5">
    <source>
        <dbReference type="EMBL" id="KAJ1155196.1"/>
    </source>
</evidence>
<dbReference type="InterPro" id="IPR027417">
    <property type="entry name" value="P-loop_NTPase"/>
</dbReference>
<organism evidence="5 6">
    <name type="scientific">Pleurodeles waltl</name>
    <name type="common">Iberian ribbed newt</name>
    <dbReference type="NCBI Taxonomy" id="8319"/>
    <lineage>
        <taxon>Eukaryota</taxon>
        <taxon>Metazoa</taxon>
        <taxon>Chordata</taxon>
        <taxon>Craniata</taxon>
        <taxon>Vertebrata</taxon>
        <taxon>Euteleostomi</taxon>
        <taxon>Amphibia</taxon>
        <taxon>Batrachia</taxon>
        <taxon>Caudata</taxon>
        <taxon>Salamandroidea</taxon>
        <taxon>Salamandridae</taxon>
        <taxon>Pleurodelinae</taxon>
        <taxon>Pleurodeles</taxon>
    </lineage>
</organism>
<evidence type="ECO:0000256" key="3">
    <source>
        <dbReference type="RuleBase" id="RU361155"/>
    </source>
</evidence>
<evidence type="ECO:0000313" key="6">
    <source>
        <dbReference type="Proteomes" id="UP001066276"/>
    </source>
</evidence>
<reference evidence="5" key="1">
    <citation type="journal article" date="2022" name="bioRxiv">
        <title>Sequencing and chromosome-scale assembly of the giantPleurodeles waltlgenome.</title>
        <authorList>
            <person name="Brown T."/>
            <person name="Elewa A."/>
            <person name="Iarovenko S."/>
            <person name="Subramanian E."/>
            <person name="Araus A.J."/>
            <person name="Petzold A."/>
            <person name="Susuki M."/>
            <person name="Suzuki K.-i.T."/>
            <person name="Hayashi T."/>
            <person name="Toyoda A."/>
            <person name="Oliveira C."/>
            <person name="Osipova E."/>
            <person name="Leigh N.D."/>
            <person name="Simon A."/>
            <person name="Yun M.H."/>
        </authorList>
    </citation>
    <scope>NUCLEOTIDE SEQUENCE</scope>
    <source>
        <strain evidence="5">20211129_DDA</strain>
        <tissue evidence="5">Liver</tissue>
    </source>
</reference>
<dbReference type="Proteomes" id="UP001066276">
    <property type="component" value="Chromosome 5"/>
</dbReference>
<dbReference type="Gene3D" id="3.40.50.300">
    <property type="entry name" value="P-loop containing nucleotide triphosphate hydrolases"/>
    <property type="match status" value="1"/>
</dbReference>
<dbReference type="AlphaFoldDB" id="A0AAV7RQU7"/>
<keyword evidence="2 3" id="KW-0808">Transferase</keyword>
<dbReference type="EMBL" id="JANPWB010000009">
    <property type="protein sequence ID" value="KAJ1155196.1"/>
    <property type="molecule type" value="Genomic_DNA"/>
</dbReference>
<dbReference type="Pfam" id="PF00685">
    <property type="entry name" value="Sulfotransfer_1"/>
    <property type="match status" value="1"/>
</dbReference>
<sequence>PSIMDQAKDKGAVEGLFLHRGILLSKSFTTPEYIDSLEHFPVRDSDVYLFTYPKSGTIWMEQILSLIYYEGYLNKTETTETINRVPGLENNVRKVNFEQRPSPRLFGSHLPYYLTPRGLKEKKAKVIYVIRNPKDNLVSYYHFECMLNQLAEEPIEKLEEFFENYLAGKVHSSSWFDHVKGWYTHKDEYNILFLQYEDMVKDLRGAVLKICNFVGKSLSDETVDAIVERASFKNMKTDPLANCEDLGEDLLHSPKKMTFLR</sequence>
<keyword evidence="6" id="KW-1185">Reference proteome</keyword>
<dbReference type="EC" id="2.8.2.-" evidence="3"/>